<protein>
    <submittedName>
        <fullName evidence="2">Uncharacterized protein</fullName>
    </submittedName>
</protein>
<evidence type="ECO:0000313" key="3">
    <source>
        <dbReference type="Proteomes" id="UP000095009"/>
    </source>
</evidence>
<feature type="compositionally biased region" description="Polar residues" evidence="1">
    <location>
        <begin position="109"/>
        <end position="124"/>
    </location>
</feature>
<gene>
    <name evidence="2" type="ORF">NADFUDRAFT_39886</name>
</gene>
<name>A0A1E3PSW0_9ASCO</name>
<dbReference type="EMBL" id="KV454406">
    <property type="protein sequence ID" value="ODQ68511.1"/>
    <property type="molecule type" value="Genomic_DNA"/>
</dbReference>
<evidence type="ECO:0000256" key="1">
    <source>
        <dbReference type="SAM" id="MobiDB-lite"/>
    </source>
</evidence>
<accession>A0A1E3PSW0</accession>
<reference evidence="2 3" key="1">
    <citation type="journal article" date="2016" name="Proc. Natl. Acad. Sci. U.S.A.">
        <title>Comparative genomics of biotechnologically important yeasts.</title>
        <authorList>
            <person name="Riley R."/>
            <person name="Haridas S."/>
            <person name="Wolfe K.H."/>
            <person name="Lopes M.R."/>
            <person name="Hittinger C.T."/>
            <person name="Goeker M."/>
            <person name="Salamov A.A."/>
            <person name="Wisecaver J.H."/>
            <person name="Long T.M."/>
            <person name="Calvey C.H."/>
            <person name="Aerts A.L."/>
            <person name="Barry K.W."/>
            <person name="Choi C."/>
            <person name="Clum A."/>
            <person name="Coughlan A.Y."/>
            <person name="Deshpande S."/>
            <person name="Douglass A.P."/>
            <person name="Hanson S.J."/>
            <person name="Klenk H.-P."/>
            <person name="LaButti K.M."/>
            <person name="Lapidus A."/>
            <person name="Lindquist E.A."/>
            <person name="Lipzen A.M."/>
            <person name="Meier-Kolthoff J.P."/>
            <person name="Ohm R.A."/>
            <person name="Otillar R.P."/>
            <person name="Pangilinan J.L."/>
            <person name="Peng Y."/>
            <person name="Rokas A."/>
            <person name="Rosa C.A."/>
            <person name="Scheuner C."/>
            <person name="Sibirny A.A."/>
            <person name="Slot J.C."/>
            <person name="Stielow J.B."/>
            <person name="Sun H."/>
            <person name="Kurtzman C.P."/>
            <person name="Blackwell M."/>
            <person name="Grigoriev I.V."/>
            <person name="Jeffries T.W."/>
        </authorList>
    </citation>
    <scope>NUCLEOTIDE SEQUENCE [LARGE SCALE GENOMIC DNA]</scope>
    <source>
        <strain evidence="2 3">DSM 6958</strain>
    </source>
</reference>
<proteinExistence type="predicted"/>
<feature type="region of interest" description="Disordered" evidence="1">
    <location>
        <begin position="77"/>
        <end position="124"/>
    </location>
</feature>
<feature type="region of interest" description="Disordered" evidence="1">
    <location>
        <begin position="1"/>
        <end position="31"/>
    </location>
</feature>
<dbReference type="AlphaFoldDB" id="A0A1E3PSW0"/>
<dbReference type="Proteomes" id="UP000095009">
    <property type="component" value="Unassembled WGS sequence"/>
</dbReference>
<sequence>MSNYRNKDAARVVPKVGQPPRNAIPQPLNLVTGSTEDRKNVYGCVQVWGPINENEYQASKQAQRGALANPISLGAIYASRQGTKPDQKRGKRKKTKTKLNLETLDPPTMRQTQKSMLSNPGRPSSLPSIVPSFLLCAPVGKNNAKIT</sequence>
<keyword evidence="3" id="KW-1185">Reference proteome</keyword>
<organism evidence="2 3">
    <name type="scientific">Nadsonia fulvescens var. elongata DSM 6958</name>
    <dbReference type="NCBI Taxonomy" id="857566"/>
    <lineage>
        <taxon>Eukaryota</taxon>
        <taxon>Fungi</taxon>
        <taxon>Dikarya</taxon>
        <taxon>Ascomycota</taxon>
        <taxon>Saccharomycotina</taxon>
        <taxon>Dipodascomycetes</taxon>
        <taxon>Dipodascales</taxon>
        <taxon>Dipodascales incertae sedis</taxon>
        <taxon>Nadsonia</taxon>
    </lineage>
</organism>
<feature type="compositionally biased region" description="Basic and acidic residues" evidence="1">
    <location>
        <begin position="1"/>
        <end position="10"/>
    </location>
</feature>
<evidence type="ECO:0000313" key="2">
    <source>
        <dbReference type="EMBL" id="ODQ68511.1"/>
    </source>
</evidence>